<name>A0AAD7KGQ4_9AGAR</name>
<keyword evidence="4" id="KW-1185">Reference proteome</keyword>
<sequence>MYDMSAQNTLYGSHVHYSRRWGPALATNNGLSRVARIPVNFPFGKSLKTKFIGHSKRHRNCRKYAEFLRSTRAYCIGPTNLGKYPVFSQRHFLHESISHTNEVFVSPHIKSPHSDLILYRVSIAAIAGGVVAASILASISVVLFWLRRRRRRMEAITLPRQYIDEERPMARDKAHPPAIQDLGNEPSSDGAPQDPTRVSTDGVGMESENDRRGGETMSQRMRRVEAQVAALLTLGIPEGAPPGIPPNNSKGRCGRLLYVYIPKELCCILAGPGTGPEWVQFSSTRSTNSDPNSTPTRPQLHRVGAGVRAKIG</sequence>
<keyword evidence="2" id="KW-0472">Membrane</keyword>
<dbReference type="Proteomes" id="UP001215280">
    <property type="component" value="Unassembled WGS sequence"/>
</dbReference>
<dbReference type="EMBL" id="JARJLG010000001">
    <property type="protein sequence ID" value="KAJ7785228.1"/>
    <property type="molecule type" value="Genomic_DNA"/>
</dbReference>
<keyword evidence="2" id="KW-0812">Transmembrane</keyword>
<keyword evidence="2" id="KW-1133">Transmembrane helix</keyword>
<evidence type="ECO:0000313" key="4">
    <source>
        <dbReference type="Proteomes" id="UP001215280"/>
    </source>
</evidence>
<feature type="region of interest" description="Disordered" evidence="1">
    <location>
        <begin position="167"/>
        <end position="218"/>
    </location>
</feature>
<protein>
    <submittedName>
        <fullName evidence="3">Uncharacterized protein</fullName>
    </submittedName>
</protein>
<proteinExistence type="predicted"/>
<evidence type="ECO:0000256" key="2">
    <source>
        <dbReference type="SAM" id="Phobius"/>
    </source>
</evidence>
<feature type="region of interest" description="Disordered" evidence="1">
    <location>
        <begin position="281"/>
        <end position="312"/>
    </location>
</feature>
<comment type="caution">
    <text evidence="3">The sequence shown here is derived from an EMBL/GenBank/DDBJ whole genome shotgun (WGS) entry which is preliminary data.</text>
</comment>
<accession>A0AAD7KGQ4</accession>
<organism evidence="3 4">
    <name type="scientific">Mycena maculata</name>
    <dbReference type="NCBI Taxonomy" id="230809"/>
    <lineage>
        <taxon>Eukaryota</taxon>
        <taxon>Fungi</taxon>
        <taxon>Dikarya</taxon>
        <taxon>Basidiomycota</taxon>
        <taxon>Agaricomycotina</taxon>
        <taxon>Agaricomycetes</taxon>
        <taxon>Agaricomycetidae</taxon>
        <taxon>Agaricales</taxon>
        <taxon>Marasmiineae</taxon>
        <taxon>Mycenaceae</taxon>
        <taxon>Mycena</taxon>
    </lineage>
</organism>
<evidence type="ECO:0000256" key="1">
    <source>
        <dbReference type="SAM" id="MobiDB-lite"/>
    </source>
</evidence>
<feature type="transmembrane region" description="Helical" evidence="2">
    <location>
        <begin position="117"/>
        <end position="146"/>
    </location>
</feature>
<reference evidence="3" key="1">
    <citation type="submission" date="2023-03" db="EMBL/GenBank/DDBJ databases">
        <title>Massive genome expansion in bonnet fungi (Mycena s.s.) driven by repeated elements and novel gene families across ecological guilds.</title>
        <authorList>
            <consortium name="Lawrence Berkeley National Laboratory"/>
            <person name="Harder C.B."/>
            <person name="Miyauchi S."/>
            <person name="Viragh M."/>
            <person name="Kuo A."/>
            <person name="Thoen E."/>
            <person name="Andreopoulos B."/>
            <person name="Lu D."/>
            <person name="Skrede I."/>
            <person name="Drula E."/>
            <person name="Henrissat B."/>
            <person name="Morin E."/>
            <person name="Kohler A."/>
            <person name="Barry K."/>
            <person name="LaButti K."/>
            <person name="Morin E."/>
            <person name="Salamov A."/>
            <person name="Lipzen A."/>
            <person name="Mereny Z."/>
            <person name="Hegedus B."/>
            <person name="Baldrian P."/>
            <person name="Stursova M."/>
            <person name="Weitz H."/>
            <person name="Taylor A."/>
            <person name="Grigoriev I.V."/>
            <person name="Nagy L.G."/>
            <person name="Martin F."/>
            <person name="Kauserud H."/>
        </authorList>
    </citation>
    <scope>NUCLEOTIDE SEQUENCE</scope>
    <source>
        <strain evidence="3">CBHHK188m</strain>
    </source>
</reference>
<feature type="compositionally biased region" description="Polar residues" evidence="1">
    <location>
        <begin position="281"/>
        <end position="297"/>
    </location>
</feature>
<dbReference type="AlphaFoldDB" id="A0AAD7KGQ4"/>
<evidence type="ECO:0000313" key="3">
    <source>
        <dbReference type="EMBL" id="KAJ7785228.1"/>
    </source>
</evidence>
<gene>
    <name evidence="3" type="ORF">DFH07DRAFT_763827</name>
</gene>